<reference evidence="2" key="1">
    <citation type="journal article" date="2019" name="Int. J. Syst. Evol. Microbiol.">
        <title>The Global Catalogue of Microorganisms (GCM) 10K type strain sequencing project: providing services to taxonomists for standard genome sequencing and annotation.</title>
        <authorList>
            <consortium name="The Broad Institute Genomics Platform"/>
            <consortium name="The Broad Institute Genome Sequencing Center for Infectious Disease"/>
            <person name="Wu L."/>
            <person name="Ma J."/>
        </authorList>
    </citation>
    <scope>NUCLEOTIDE SEQUENCE [LARGE SCALE GENOMIC DNA]</scope>
    <source>
        <strain evidence="2">JCM 17925</strain>
    </source>
</reference>
<organism evidence="1 2">
    <name type="scientific">Nibrella viscosa</name>
    <dbReference type="NCBI Taxonomy" id="1084524"/>
    <lineage>
        <taxon>Bacteria</taxon>
        <taxon>Pseudomonadati</taxon>
        <taxon>Bacteroidota</taxon>
        <taxon>Cytophagia</taxon>
        <taxon>Cytophagales</taxon>
        <taxon>Spirosomataceae</taxon>
        <taxon>Nibrella</taxon>
    </lineage>
</organism>
<dbReference type="PANTHER" id="PTHR44147:SF2">
    <property type="entry name" value="DEHYDROGENASE_REDUCTASE SDR FAMILY MEMBER 1"/>
    <property type="match status" value="1"/>
</dbReference>
<comment type="caution">
    <text evidence="1">The sequence shown here is derived from an EMBL/GenBank/DDBJ whole genome shotgun (WGS) entry which is preliminary data.</text>
</comment>
<dbReference type="RefSeq" id="WP_345267359.1">
    <property type="nucleotide sequence ID" value="NZ_BAABHB010000004.1"/>
</dbReference>
<gene>
    <name evidence="1" type="ORF">GCM10023187_24030</name>
</gene>
<sequence>MLTNSLVNGKVALVTGASRGVGKGIAHELGLAGATVIITGRSTRGSRPDEDRPGTIEDTADLVTASGGRGMAIPCDHTSNEDVKRLFARIRNEFGRLDILVNNVWGGYEGHEGKIFSKAFWEQDLEVWEAMFQAGLRAHFTASYYAAPLMITQQSGLIINISIGVAGKYLGNVMYDTCKTADDRLAFAMAQELRSHGVTAVALYPGHTRTERVERILTKTGQADQLTETHSPRYVGRAVVALAQDPHLIDKTGQALATGDLAAQYGFTDVDGRLIPAFRF</sequence>
<dbReference type="Gene3D" id="3.40.50.720">
    <property type="entry name" value="NAD(P)-binding Rossmann-like Domain"/>
    <property type="match status" value="1"/>
</dbReference>
<dbReference type="InterPro" id="IPR002347">
    <property type="entry name" value="SDR_fam"/>
</dbReference>
<dbReference type="EMBL" id="BAABHB010000004">
    <property type="protein sequence ID" value="GAA4405552.1"/>
    <property type="molecule type" value="Genomic_DNA"/>
</dbReference>
<dbReference type="Proteomes" id="UP001500936">
    <property type="component" value="Unassembled WGS sequence"/>
</dbReference>
<name>A0ABP8KEQ1_9BACT</name>
<accession>A0ABP8KEQ1</accession>
<dbReference type="PANTHER" id="PTHR44147">
    <property type="entry name" value="DEHYDROGENASE/REDUCTASE SDR FAMILY MEMBER 1"/>
    <property type="match status" value="1"/>
</dbReference>
<dbReference type="SUPFAM" id="SSF51735">
    <property type="entry name" value="NAD(P)-binding Rossmann-fold domains"/>
    <property type="match status" value="1"/>
</dbReference>
<dbReference type="PRINTS" id="PR00081">
    <property type="entry name" value="GDHRDH"/>
</dbReference>
<dbReference type="Pfam" id="PF00106">
    <property type="entry name" value="adh_short"/>
    <property type="match status" value="1"/>
</dbReference>
<proteinExistence type="predicted"/>
<dbReference type="InterPro" id="IPR036291">
    <property type="entry name" value="NAD(P)-bd_dom_sf"/>
</dbReference>
<keyword evidence="2" id="KW-1185">Reference proteome</keyword>
<evidence type="ECO:0000313" key="2">
    <source>
        <dbReference type="Proteomes" id="UP001500936"/>
    </source>
</evidence>
<evidence type="ECO:0000313" key="1">
    <source>
        <dbReference type="EMBL" id="GAA4405552.1"/>
    </source>
</evidence>
<protein>
    <submittedName>
        <fullName evidence="1">SDR family NAD(P)-dependent oxidoreductase</fullName>
    </submittedName>
</protein>